<feature type="non-terminal residue" evidence="1">
    <location>
        <position position="1"/>
    </location>
</feature>
<keyword evidence="2" id="KW-1185">Reference proteome</keyword>
<name>A0A392U1T4_9FABA</name>
<accession>A0A392U1T4</accession>
<evidence type="ECO:0000313" key="1">
    <source>
        <dbReference type="EMBL" id="MCI67403.1"/>
    </source>
</evidence>
<dbReference type="EMBL" id="LXQA010716199">
    <property type="protein sequence ID" value="MCI67403.1"/>
    <property type="molecule type" value="Genomic_DNA"/>
</dbReference>
<reference evidence="1 2" key="1">
    <citation type="journal article" date="2018" name="Front. Plant Sci.">
        <title>Red Clover (Trifolium pratense) and Zigzag Clover (T. medium) - A Picture of Genomic Similarities and Differences.</title>
        <authorList>
            <person name="Dluhosova J."/>
            <person name="Istvanek J."/>
            <person name="Nedelnik J."/>
            <person name="Repkova J."/>
        </authorList>
    </citation>
    <scope>NUCLEOTIDE SEQUENCE [LARGE SCALE GENOMIC DNA]</scope>
    <source>
        <strain evidence="2">cv. 10/8</strain>
        <tissue evidence="1">Leaf</tissue>
    </source>
</reference>
<dbReference type="Proteomes" id="UP000265520">
    <property type="component" value="Unassembled WGS sequence"/>
</dbReference>
<proteinExistence type="predicted"/>
<dbReference type="AlphaFoldDB" id="A0A392U1T4"/>
<sequence length="30" mass="3274">RSTCCADVDEDASSYWAVLNVLTEVDLGQL</sequence>
<organism evidence="1 2">
    <name type="scientific">Trifolium medium</name>
    <dbReference type="NCBI Taxonomy" id="97028"/>
    <lineage>
        <taxon>Eukaryota</taxon>
        <taxon>Viridiplantae</taxon>
        <taxon>Streptophyta</taxon>
        <taxon>Embryophyta</taxon>
        <taxon>Tracheophyta</taxon>
        <taxon>Spermatophyta</taxon>
        <taxon>Magnoliopsida</taxon>
        <taxon>eudicotyledons</taxon>
        <taxon>Gunneridae</taxon>
        <taxon>Pentapetalae</taxon>
        <taxon>rosids</taxon>
        <taxon>fabids</taxon>
        <taxon>Fabales</taxon>
        <taxon>Fabaceae</taxon>
        <taxon>Papilionoideae</taxon>
        <taxon>50 kb inversion clade</taxon>
        <taxon>NPAAA clade</taxon>
        <taxon>Hologalegina</taxon>
        <taxon>IRL clade</taxon>
        <taxon>Trifolieae</taxon>
        <taxon>Trifolium</taxon>
    </lineage>
</organism>
<evidence type="ECO:0000313" key="2">
    <source>
        <dbReference type="Proteomes" id="UP000265520"/>
    </source>
</evidence>
<comment type="caution">
    <text evidence="1">The sequence shown here is derived from an EMBL/GenBank/DDBJ whole genome shotgun (WGS) entry which is preliminary data.</text>
</comment>
<protein>
    <submittedName>
        <fullName evidence="1">Uncharacterized protein</fullName>
    </submittedName>
</protein>